<keyword evidence="2" id="KW-1185">Reference proteome</keyword>
<reference evidence="3" key="1">
    <citation type="submission" date="2016-06" db="UniProtKB">
        <authorList>
            <consortium name="WormBaseParasite"/>
        </authorList>
    </citation>
    <scope>IDENTIFICATION</scope>
</reference>
<sequence>MVHHIEYILIHLTTRRNTRLSGKFKVALLERLETMQTLLDSTASNMAAFSVMTQKSTRSGLRCKRPSEKRRGGSDVVFFATTEN</sequence>
<proteinExistence type="predicted"/>
<reference evidence="1 2" key="2">
    <citation type="submission" date="2018-11" db="EMBL/GenBank/DDBJ databases">
        <authorList>
            <consortium name="Pathogen Informatics"/>
        </authorList>
    </citation>
    <scope>NUCLEOTIDE SEQUENCE [LARGE SCALE GENOMIC DNA]</scope>
    <source>
        <strain evidence="1 2">Egypt</strain>
    </source>
</reference>
<gene>
    <name evidence="1" type="ORF">ECPE_LOCUS9443</name>
</gene>
<evidence type="ECO:0000313" key="3">
    <source>
        <dbReference type="WBParaSite" id="ECPE_0000947201-mRNA-1"/>
    </source>
</evidence>
<evidence type="ECO:0000313" key="1">
    <source>
        <dbReference type="EMBL" id="VDP85371.1"/>
    </source>
</evidence>
<protein>
    <submittedName>
        <fullName evidence="1 3">Uncharacterized protein</fullName>
    </submittedName>
</protein>
<accession>A0A183AR58</accession>
<evidence type="ECO:0000313" key="2">
    <source>
        <dbReference type="Proteomes" id="UP000272942"/>
    </source>
</evidence>
<organism evidence="3">
    <name type="scientific">Echinostoma caproni</name>
    <dbReference type="NCBI Taxonomy" id="27848"/>
    <lineage>
        <taxon>Eukaryota</taxon>
        <taxon>Metazoa</taxon>
        <taxon>Spiralia</taxon>
        <taxon>Lophotrochozoa</taxon>
        <taxon>Platyhelminthes</taxon>
        <taxon>Trematoda</taxon>
        <taxon>Digenea</taxon>
        <taxon>Plagiorchiida</taxon>
        <taxon>Echinostomata</taxon>
        <taxon>Echinostomatoidea</taxon>
        <taxon>Echinostomatidae</taxon>
        <taxon>Echinostoma</taxon>
    </lineage>
</organism>
<dbReference type="Proteomes" id="UP000272942">
    <property type="component" value="Unassembled WGS sequence"/>
</dbReference>
<dbReference type="EMBL" id="UZAN01047430">
    <property type="protein sequence ID" value="VDP85371.1"/>
    <property type="molecule type" value="Genomic_DNA"/>
</dbReference>
<dbReference type="WBParaSite" id="ECPE_0000947201-mRNA-1">
    <property type="protein sequence ID" value="ECPE_0000947201-mRNA-1"/>
    <property type="gene ID" value="ECPE_0000947201"/>
</dbReference>
<name>A0A183AR58_9TREM</name>
<dbReference type="AlphaFoldDB" id="A0A183AR58"/>